<evidence type="ECO:0000256" key="6">
    <source>
        <dbReference type="ARBA" id="ARBA00022989"/>
    </source>
</evidence>
<evidence type="ECO:0000256" key="8">
    <source>
        <dbReference type="SAM" id="MobiDB-lite"/>
    </source>
</evidence>
<name>A0A0K2H3J0_9CORY</name>
<evidence type="ECO:0000256" key="4">
    <source>
        <dbReference type="ARBA" id="ARBA00022475"/>
    </source>
</evidence>
<feature type="region of interest" description="Disordered" evidence="8">
    <location>
        <begin position="1"/>
        <end position="20"/>
    </location>
</feature>
<dbReference type="Gene3D" id="1.10.3470.10">
    <property type="entry name" value="ABC transporter involved in vitamin B12 uptake, BtuC"/>
    <property type="match status" value="1"/>
</dbReference>
<comment type="similarity">
    <text evidence="2">Belongs to the binding-protein-dependent transport system permease family. FecCD subfamily.</text>
</comment>
<feature type="transmembrane region" description="Helical" evidence="9">
    <location>
        <begin position="26"/>
        <end position="49"/>
    </location>
</feature>
<keyword evidence="5 9" id="KW-0812">Transmembrane</keyword>
<dbReference type="AlphaFoldDB" id="A0A0K2H3J0"/>
<feature type="transmembrane region" description="Helical" evidence="9">
    <location>
        <begin position="326"/>
        <end position="344"/>
    </location>
</feature>
<feature type="transmembrane region" description="Helical" evidence="9">
    <location>
        <begin position="297"/>
        <end position="314"/>
    </location>
</feature>
<feature type="transmembrane region" description="Helical" evidence="9">
    <location>
        <begin position="257"/>
        <end position="285"/>
    </location>
</feature>
<dbReference type="CDD" id="cd06550">
    <property type="entry name" value="TM_ABC_iron-siderophores_like"/>
    <property type="match status" value="1"/>
</dbReference>
<evidence type="ECO:0000313" key="10">
    <source>
        <dbReference type="EMBL" id="ALA68256.1"/>
    </source>
</evidence>
<feature type="compositionally biased region" description="Polar residues" evidence="8">
    <location>
        <begin position="1"/>
        <end position="14"/>
    </location>
</feature>
<dbReference type="InterPro" id="IPR037294">
    <property type="entry name" value="ABC_BtuC-like"/>
</dbReference>
<evidence type="ECO:0000256" key="9">
    <source>
        <dbReference type="SAM" id="Phobius"/>
    </source>
</evidence>
<feature type="transmembrane region" description="Helical" evidence="9">
    <location>
        <begin position="210"/>
        <end position="229"/>
    </location>
</feature>
<dbReference type="STRING" id="1408189.CLAC_11840"/>
<dbReference type="EMBL" id="CP006841">
    <property type="protein sequence ID" value="ALA68256.1"/>
    <property type="molecule type" value="Genomic_DNA"/>
</dbReference>
<keyword evidence="7 9" id="KW-0472">Membrane</keyword>
<evidence type="ECO:0000256" key="1">
    <source>
        <dbReference type="ARBA" id="ARBA00004651"/>
    </source>
</evidence>
<dbReference type="Proteomes" id="UP000058446">
    <property type="component" value="Chromosome"/>
</dbReference>
<sequence length="351" mass="35446">MSLENSSPIGTISSCGPKRDKSSSGFALTTIALLVLTLALCVSSLSLGARTIPLADALTALMSLNPASTEYSVILERRVPRTIIAIVAGSALASAGALLQAITRNPLADTGVLGINAGAAFLAAVALSVLGWTSPVAFVTMALIGALATIALVCRIGLDSSGGIAPLRLVLAGIAVGAILEGISDGLALVDPQAFARLRAWMLGTVDIAGYQQIVISGIGLIIGSALVFPQLGSINLLSLGDESAAALGVNLKRTRALIIVAVTIMAAATTAAVGVFAFVGLATAHIVRSLGFHDDRSIICLSAVAGPALLLLADVVGRLIIDSELPASVVVAFIAGPILIASAQKDLYQR</sequence>
<comment type="subcellular location">
    <subcellularLocation>
        <location evidence="1">Cell membrane</location>
        <topology evidence="1">Multi-pass membrane protein</topology>
    </subcellularLocation>
</comment>
<feature type="transmembrane region" description="Helical" evidence="9">
    <location>
        <begin position="79"/>
        <end position="99"/>
    </location>
</feature>
<evidence type="ECO:0000313" key="11">
    <source>
        <dbReference type="Proteomes" id="UP000058446"/>
    </source>
</evidence>
<dbReference type="InterPro" id="IPR000522">
    <property type="entry name" value="ABC_transptr_permease_BtuC"/>
</dbReference>
<evidence type="ECO:0000256" key="2">
    <source>
        <dbReference type="ARBA" id="ARBA00007935"/>
    </source>
</evidence>
<dbReference type="Pfam" id="PF01032">
    <property type="entry name" value="FecCD"/>
    <property type="match status" value="1"/>
</dbReference>
<accession>A0A0K2H3J0</accession>
<gene>
    <name evidence="10" type="ORF">CLAC_11840</name>
</gene>
<evidence type="ECO:0000256" key="7">
    <source>
        <dbReference type="ARBA" id="ARBA00023136"/>
    </source>
</evidence>
<evidence type="ECO:0000256" key="5">
    <source>
        <dbReference type="ARBA" id="ARBA00022692"/>
    </source>
</evidence>
<keyword evidence="6 9" id="KW-1133">Transmembrane helix</keyword>
<dbReference type="KEGG" id="clw:CLAC_11840"/>
<keyword evidence="4" id="KW-1003">Cell membrane</keyword>
<dbReference type="GO" id="GO:0005886">
    <property type="term" value="C:plasma membrane"/>
    <property type="evidence" value="ECO:0007669"/>
    <property type="project" value="UniProtKB-SubCell"/>
</dbReference>
<dbReference type="PANTHER" id="PTHR30472">
    <property type="entry name" value="FERRIC ENTEROBACTIN TRANSPORT SYSTEM PERMEASE PROTEIN"/>
    <property type="match status" value="1"/>
</dbReference>
<dbReference type="GO" id="GO:0033214">
    <property type="term" value="P:siderophore-iron import into cell"/>
    <property type="evidence" value="ECO:0007669"/>
    <property type="project" value="TreeGrafter"/>
</dbReference>
<reference evidence="10 11" key="1">
    <citation type="submission" date="2013-10" db="EMBL/GenBank/DDBJ databases">
        <title>Complete genome sequence of Corynebacterium lactis DSM 45799(T), isolated from raw cow milk.</title>
        <authorList>
            <person name="Ruckert C."/>
            <person name="Albersmeier A."/>
            <person name="Lipski A."/>
            <person name="Kalinowski J."/>
        </authorList>
    </citation>
    <scope>NUCLEOTIDE SEQUENCE [LARGE SCALE GENOMIC DNA]</scope>
    <source>
        <strain evidence="10 11">RW2-5</strain>
    </source>
</reference>
<feature type="transmembrane region" description="Helical" evidence="9">
    <location>
        <begin position="111"/>
        <end position="130"/>
    </location>
</feature>
<evidence type="ECO:0000256" key="3">
    <source>
        <dbReference type="ARBA" id="ARBA00022448"/>
    </source>
</evidence>
<dbReference type="PANTHER" id="PTHR30472:SF1">
    <property type="entry name" value="FE(3+) DICITRATE TRANSPORT SYSTEM PERMEASE PROTEIN FECC-RELATED"/>
    <property type="match status" value="1"/>
</dbReference>
<keyword evidence="11" id="KW-1185">Reference proteome</keyword>
<organism evidence="10 11">
    <name type="scientific">Corynebacterium lactis RW2-5</name>
    <dbReference type="NCBI Taxonomy" id="1408189"/>
    <lineage>
        <taxon>Bacteria</taxon>
        <taxon>Bacillati</taxon>
        <taxon>Actinomycetota</taxon>
        <taxon>Actinomycetes</taxon>
        <taxon>Mycobacteriales</taxon>
        <taxon>Corynebacteriaceae</taxon>
        <taxon>Corynebacterium</taxon>
    </lineage>
</organism>
<feature type="transmembrane region" description="Helical" evidence="9">
    <location>
        <begin position="170"/>
        <end position="190"/>
    </location>
</feature>
<feature type="transmembrane region" description="Helical" evidence="9">
    <location>
        <begin position="136"/>
        <end position="158"/>
    </location>
</feature>
<dbReference type="PATRIC" id="fig|1408189.4.peg.2389"/>
<proteinExistence type="inferred from homology"/>
<dbReference type="SUPFAM" id="SSF81345">
    <property type="entry name" value="ABC transporter involved in vitamin B12 uptake, BtuC"/>
    <property type="match status" value="1"/>
</dbReference>
<dbReference type="GO" id="GO:0022857">
    <property type="term" value="F:transmembrane transporter activity"/>
    <property type="evidence" value="ECO:0007669"/>
    <property type="project" value="InterPro"/>
</dbReference>
<keyword evidence="3" id="KW-0813">Transport</keyword>
<protein>
    <submittedName>
        <fullName evidence="10">Iron ABC transporter permease</fullName>
    </submittedName>
</protein>